<sequence length="74" mass="8504">MDRKTPSQKQILKQLPEPQRLTAQILDERWNEVAENCPDRNDFRCTLSGESCEFQNCPKLAEKGRKGGDFHGGR</sequence>
<organism evidence="1 2">
    <name type="scientific">candidate division MSBL1 archaeon SCGC-AAA259E19</name>
    <dbReference type="NCBI Taxonomy" id="1698264"/>
    <lineage>
        <taxon>Archaea</taxon>
        <taxon>Methanobacteriati</taxon>
        <taxon>Methanobacteriota</taxon>
        <taxon>candidate division MSBL1</taxon>
    </lineage>
</organism>
<evidence type="ECO:0000313" key="2">
    <source>
        <dbReference type="Proteomes" id="UP000070284"/>
    </source>
</evidence>
<dbReference type="Proteomes" id="UP000070284">
    <property type="component" value="Unassembled WGS sequence"/>
</dbReference>
<accession>A0A133UNV8</accession>
<name>A0A133UNV8_9EURY</name>
<reference evidence="1 2" key="1">
    <citation type="journal article" date="2016" name="Sci. Rep.">
        <title>Metabolic traits of an uncultured archaeal lineage -MSBL1- from brine pools of the Red Sea.</title>
        <authorList>
            <person name="Mwirichia R."/>
            <person name="Alam I."/>
            <person name="Rashid M."/>
            <person name="Vinu M."/>
            <person name="Ba-Alawi W."/>
            <person name="Anthony Kamau A."/>
            <person name="Kamanda Ngugi D."/>
            <person name="Goker M."/>
            <person name="Klenk H.P."/>
            <person name="Bajic V."/>
            <person name="Stingl U."/>
        </authorList>
    </citation>
    <scope>NUCLEOTIDE SEQUENCE [LARGE SCALE GENOMIC DNA]</scope>
    <source>
        <strain evidence="1">SCGC-AAA259E19</strain>
    </source>
</reference>
<dbReference type="EMBL" id="LHXO01000002">
    <property type="protein sequence ID" value="KXA95851.1"/>
    <property type="molecule type" value="Genomic_DNA"/>
</dbReference>
<keyword evidence="2" id="KW-1185">Reference proteome</keyword>
<dbReference type="AlphaFoldDB" id="A0A133UNV8"/>
<proteinExistence type="predicted"/>
<protein>
    <submittedName>
        <fullName evidence="1">Uncharacterized protein</fullName>
    </submittedName>
</protein>
<evidence type="ECO:0000313" key="1">
    <source>
        <dbReference type="EMBL" id="KXA95851.1"/>
    </source>
</evidence>
<gene>
    <name evidence="1" type="ORF">AKJ65_00320</name>
</gene>
<comment type="caution">
    <text evidence="1">The sequence shown here is derived from an EMBL/GenBank/DDBJ whole genome shotgun (WGS) entry which is preliminary data.</text>
</comment>